<evidence type="ECO:0000256" key="2">
    <source>
        <dbReference type="ARBA" id="ARBA00022670"/>
    </source>
</evidence>
<protein>
    <recommendedName>
        <fullName evidence="10">Peptidase M43 pregnancy-associated plasma-A domain-containing protein</fullName>
    </recommendedName>
</protein>
<keyword evidence="5" id="KW-0378">Hydrolase</keyword>
<sequence length="319" mass="34315">MFTSTFFAVVFGAVSALAGPVQRKCGTQISDARRFAAEKHFVMNKVPSGLSPLGEQETGPATLKVYWHVVSKDDTVSGGNLTEKMINDSIDVLNEGYRSMNIGWELAGVTYTNNPTWFTRAAPDTAQQTDMKTTLRQGTMADLNVYSVGFESGSAAGLLGYATFPADSCTEDSPPKCDDFGDDGVVILHSSVPGGSTDKFNLGQTLTHEAGHWVGLYHTFQGGCKDGDAAGDFVSDTPAEASPASGCPVGRDTCKSDDKVDPIHNFMDYSDDDCLCEFTDGQRRRAQDQMRTYRGVDVPNPDSTALQIRSATCPRARAL</sequence>
<dbReference type="PANTHER" id="PTHR47466:SF1">
    <property type="entry name" value="METALLOPROTEASE MEP1 (AFU_ORTHOLOGUE AFUA_1G07730)-RELATED"/>
    <property type="match status" value="1"/>
</dbReference>
<dbReference type="SUPFAM" id="SSF55486">
    <property type="entry name" value="Metalloproteases ('zincins'), catalytic domain"/>
    <property type="match status" value="1"/>
</dbReference>
<comment type="similarity">
    <text evidence="1">Belongs to the peptidase M43B family.</text>
</comment>
<gene>
    <name evidence="11" type="ORF">HGRIS_008526</name>
</gene>
<keyword evidence="6" id="KW-0862">Zinc</keyword>
<evidence type="ECO:0000256" key="1">
    <source>
        <dbReference type="ARBA" id="ARBA00008721"/>
    </source>
</evidence>
<organism evidence="11 12">
    <name type="scientific">Hohenbuehelia grisea</name>
    <dbReference type="NCBI Taxonomy" id="104357"/>
    <lineage>
        <taxon>Eukaryota</taxon>
        <taxon>Fungi</taxon>
        <taxon>Dikarya</taxon>
        <taxon>Basidiomycota</taxon>
        <taxon>Agaricomycotina</taxon>
        <taxon>Agaricomycetes</taxon>
        <taxon>Agaricomycetidae</taxon>
        <taxon>Agaricales</taxon>
        <taxon>Pleurotineae</taxon>
        <taxon>Pleurotaceae</taxon>
        <taxon>Hohenbuehelia</taxon>
    </lineage>
</organism>
<dbReference type="EMBL" id="JASNQZ010000011">
    <property type="protein sequence ID" value="KAL0951866.1"/>
    <property type="molecule type" value="Genomic_DNA"/>
</dbReference>
<evidence type="ECO:0000256" key="8">
    <source>
        <dbReference type="ARBA" id="ARBA00023157"/>
    </source>
</evidence>
<evidence type="ECO:0000256" key="6">
    <source>
        <dbReference type="ARBA" id="ARBA00022833"/>
    </source>
</evidence>
<evidence type="ECO:0000256" key="4">
    <source>
        <dbReference type="ARBA" id="ARBA00022729"/>
    </source>
</evidence>
<keyword evidence="8" id="KW-1015">Disulfide bond</keyword>
<keyword evidence="3" id="KW-0479">Metal-binding</keyword>
<keyword evidence="12" id="KW-1185">Reference proteome</keyword>
<keyword evidence="7" id="KW-0482">Metalloprotease</keyword>
<evidence type="ECO:0000313" key="12">
    <source>
        <dbReference type="Proteomes" id="UP001556367"/>
    </source>
</evidence>
<feature type="signal peptide" evidence="9">
    <location>
        <begin position="1"/>
        <end position="18"/>
    </location>
</feature>
<reference evidence="12" key="1">
    <citation type="submission" date="2024-06" db="EMBL/GenBank/DDBJ databases">
        <title>Multi-omics analyses provide insights into the biosynthesis of the anticancer antibiotic pleurotin in Hohenbuehelia grisea.</title>
        <authorList>
            <person name="Weaver J.A."/>
            <person name="Alberti F."/>
        </authorList>
    </citation>
    <scope>NUCLEOTIDE SEQUENCE [LARGE SCALE GENOMIC DNA]</scope>
    <source>
        <strain evidence="12">T-177</strain>
    </source>
</reference>
<evidence type="ECO:0000256" key="5">
    <source>
        <dbReference type="ARBA" id="ARBA00022801"/>
    </source>
</evidence>
<evidence type="ECO:0000256" key="9">
    <source>
        <dbReference type="SAM" id="SignalP"/>
    </source>
</evidence>
<name>A0ABR3J9A5_9AGAR</name>
<comment type="caution">
    <text evidence="11">The sequence shown here is derived from an EMBL/GenBank/DDBJ whole genome shotgun (WGS) entry which is preliminary data.</text>
</comment>
<keyword evidence="4 9" id="KW-0732">Signal</keyword>
<evidence type="ECO:0000256" key="7">
    <source>
        <dbReference type="ARBA" id="ARBA00023049"/>
    </source>
</evidence>
<evidence type="ECO:0000256" key="3">
    <source>
        <dbReference type="ARBA" id="ARBA00022723"/>
    </source>
</evidence>
<dbReference type="Gene3D" id="3.40.390.10">
    <property type="entry name" value="Collagenase (Catalytic Domain)"/>
    <property type="match status" value="1"/>
</dbReference>
<proteinExistence type="inferred from homology"/>
<dbReference type="Pfam" id="PF05572">
    <property type="entry name" value="Peptidase_M43"/>
    <property type="match status" value="1"/>
</dbReference>
<keyword evidence="2" id="KW-0645">Protease</keyword>
<dbReference type="InterPro" id="IPR008754">
    <property type="entry name" value="Peptidase_M43"/>
</dbReference>
<feature type="chain" id="PRO_5046106406" description="Peptidase M43 pregnancy-associated plasma-A domain-containing protein" evidence="9">
    <location>
        <begin position="19"/>
        <end position="319"/>
    </location>
</feature>
<evidence type="ECO:0000259" key="10">
    <source>
        <dbReference type="Pfam" id="PF05572"/>
    </source>
</evidence>
<dbReference type="CDD" id="cd04275">
    <property type="entry name" value="ZnMc_pappalysin_like"/>
    <property type="match status" value="1"/>
</dbReference>
<evidence type="ECO:0000313" key="11">
    <source>
        <dbReference type="EMBL" id="KAL0951866.1"/>
    </source>
</evidence>
<feature type="domain" description="Peptidase M43 pregnancy-associated plasma-A" evidence="10">
    <location>
        <begin position="201"/>
        <end position="288"/>
    </location>
</feature>
<dbReference type="InterPro" id="IPR024079">
    <property type="entry name" value="MetalloPept_cat_dom_sf"/>
</dbReference>
<dbReference type="PANTHER" id="PTHR47466">
    <property type="match status" value="1"/>
</dbReference>
<dbReference type="Proteomes" id="UP001556367">
    <property type="component" value="Unassembled WGS sequence"/>
</dbReference>
<accession>A0ABR3J9A5</accession>